<proteinExistence type="predicted"/>
<sequence length="67" mass="7402">MAFTQQDLNAVERAIASGTLTVEYSGKKVTFRQVSELLAARDTIKADLATQNPTSRPRSSIAIMERF</sequence>
<evidence type="ECO:0000313" key="1">
    <source>
        <dbReference type="EMBL" id="MEM5449861.1"/>
    </source>
</evidence>
<gene>
    <name evidence="1" type="ORF">VSR33_20500</name>
</gene>
<dbReference type="RefSeq" id="WP_406952834.1">
    <property type="nucleotide sequence ID" value="NZ_JAYMRW010000008.1"/>
</dbReference>
<dbReference type="Proteomes" id="UP001390669">
    <property type="component" value="Unassembled WGS sequence"/>
</dbReference>
<protein>
    <recommendedName>
        <fullName evidence="3">Phage tail protein</fullName>
    </recommendedName>
</protein>
<evidence type="ECO:0000313" key="2">
    <source>
        <dbReference type="Proteomes" id="UP001390669"/>
    </source>
</evidence>
<comment type="caution">
    <text evidence="1">The sequence shown here is derived from an EMBL/GenBank/DDBJ whole genome shotgun (WGS) entry which is preliminary data.</text>
</comment>
<name>A0ABU9SER9_9BURK</name>
<reference evidence="1 2" key="1">
    <citation type="submission" date="2024-01" db="EMBL/GenBank/DDBJ databases">
        <title>The diversity of rhizobia nodulating Mimosa spp. in eleven states of Brazil covering several biomes is determined by host plant, location, and edaphic factors.</title>
        <authorList>
            <person name="Rouws L."/>
            <person name="Barauna A."/>
            <person name="Beukes C."/>
            <person name="De Faria S.M."/>
            <person name="Gross E."/>
            <person name="Dos Reis Junior F.B."/>
            <person name="Simon M."/>
            <person name="Maluk M."/>
            <person name="Odee D.W."/>
            <person name="Kenicer G."/>
            <person name="Young J.P.W."/>
            <person name="Reis V.M."/>
            <person name="Zilli J."/>
            <person name="James E.K."/>
        </authorList>
    </citation>
    <scope>NUCLEOTIDE SEQUENCE [LARGE SCALE GENOMIC DNA]</scope>
    <source>
        <strain evidence="1 2">JPY164</strain>
    </source>
</reference>
<evidence type="ECO:0008006" key="3">
    <source>
        <dbReference type="Google" id="ProtNLM"/>
    </source>
</evidence>
<dbReference type="NCBIfam" id="NF047331">
    <property type="entry name" value="phage_HTJ"/>
    <property type="match status" value="1"/>
</dbReference>
<dbReference type="EMBL" id="JAYMRW010000008">
    <property type="protein sequence ID" value="MEM5449861.1"/>
    <property type="molecule type" value="Genomic_DNA"/>
</dbReference>
<accession>A0ABU9SER9</accession>
<organism evidence="1 2">
    <name type="scientific">Paraburkholderia guartelaensis</name>
    <dbReference type="NCBI Taxonomy" id="2546446"/>
    <lineage>
        <taxon>Bacteria</taxon>
        <taxon>Pseudomonadati</taxon>
        <taxon>Pseudomonadota</taxon>
        <taxon>Betaproteobacteria</taxon>
        <taxon>Burkholderiales</taxon>
        <taxon>Burkholderiaceae</taxon>
        <taxon>Paraburkholderia</taxon>
    </lineage>
</organism>
<keyword evidence="2" id="KW-1185">Reference proteome</keyword>